<comment type="caution">
    <text evidence="2">The sequence shown here is derived from an EMBL/GenBank/DDBJ whole genome shotgun (WGS) entry which is preliminary data.</text>
</comment>
<dbReference type="Proteomes" id="UP001356095">
    <property type="component" value="Unassembled WGS sequence"/>
</dbReference>
<evidence type="ECO:0000313" key="2">
    <source>
        <dbReference type="EMBL" id="MEE2038157.1"/>
    </source>
</evidence>
<proteinExistence type="predicted"/>
<gene>
    <name evidence="2" type="ORF">Q8791_13110</name>
</gene>
<organism evidence="2 3">
    <name type="scientific">Nocardiopsis codii</name>
    <dbReference type="NCBI Taxonomy" id="3065942"/>
    <lineage>
        <taxon>Bacteria</taxon>
        <taxon>Bacillati</taxon>
        <taxon>Actinomycetota</taxon>
        <taxon>Actinomycetes</taxon>
        <taxon>Streptosporangiales</taxon>
        <taxon>Nocardiopsidaceae</taxon>
        <taxon>Nocardiopsis</taxon>
    </lineage>
</organism>
<feature type="transmembrane region" description="Helical" evidence="1">
    <location>
        <begin position="77"/>
        <end position="99"/>
    </location>
</feature>
<keyword evidence="1" id="KW-0472">Membrane</keyword>
<feature type="transmembrane region" description="Helical" evidence="1">
    <location>
        <begin position="139"/>
        <end position="157"/>
    </location>
</feature>
<name>A0ABU7K9C6_9ACTN</name>
<protein>
    <recommendedName>
        <fullName evidence="4">Integral membrane protein</fullName>
    </recommendedName>
</protein>
<feature type="transmembrane region" description="Helical" evidence="1">
    <location>
        <begin position="47"/>
        <end position="65"/>
    </location>
</feature>
<keyword evidence="1" id="KW-0812">Transmembrane</keyword>
<evidence type="ECO:0000313" key="3">
    <source>
        <dbReference type="Proteomes" id="UP001356095"/>
    </source>
</evidence>
<reference evidence="2 3" key="1">
    <citation type="submission" date="2023-08" db="EMBL/GenBank/DDBJ databases">
        <authorList>
            <person name="Girao M."/>
            <person name="Carvalho M.F."/>
        </authorList>
    </citation>
    <scope>NUCLEOTIDE SEQUENCE [LARGE SCALE GENOMIC DNA]</scope>
    <source>
        <strain evidence="2 3">CT-R113</strain>
    </source>
</reference>
<evidence type="ECO:0008006" key="4">
    <source>
        <dbReference type="Google" id="ProtNLM"/>
    </source>
</evidence>
<dbReference type="RefSeq" id="WP_330091947.1">
    <property type="nucleotide sequence ID" value="NZ_JAUZMY010000011.1"/>
</dbReference>
<sequence>MQDSVSSPAPPAVPAVRPLDAALASAAGLVAVRRPGVRPPQDVRQTCALMFAVAPVYALSAYLAWDRLGSGVPDRFVVGLWVLLAVTVLVGVFLSAAAVPVRRGARGLWRSAQVASVVGLGLALSALYCAARLASTPLLVAGLLTALATVVVCVALWSSEVRRWCS</sequence>
<accession>A0ABU7K9C6</accession>
<keyword evidence="1" id="KW-1133">Transmembrane helix</keyword>
<evidence type="ECO:0000256" key="1">
    <source>
        <dbReference type="SAM" id="Phobius"/>
    </source>
</evidence>
<feature type="transmembrane region" description="Helical" evidence="1">
    <location>
        <begin position="111"/>
        <end position="133"/>
    </location>
</feature>
<dbReference type="EMBL" id="JAUZMY010000011">
    <property type="protein sequence ID" value="MEE2038157.1"/>
    <property type="molecule type" value="Genomic_DNA"/>
</dbReference>
<keyword evidence="3" id="KW-1185">Reference proteome</keyword>